<protein>
    <submittedName>
        <fullName evidence="2">Uncharacterized protein</fullName>
    </submittedName>
</protein>
<keyword evidence="1" id="KW-0472">Membrane</keyword>
<evidence type="ECO:0000313" key="3">
    <source>
        <dbReference type="Proteomes" id="UP000018031"/>
    </source>
</evidence>
<organism evidence="2 3">
    <name type="scientific">Porphyromonas crevioricanis JCM 15906</name>
    <dbReference type="NCBI Taxonomy" id="1305617"/>
    <lineage>
        <taxon>Bacteria</taxon>
        <taxon>Pseudomonadati</taxon>
        <taxon>Bacteroidota</taxon>
        <taxon>Bacteroidia</taxon>
        <taxon>Bacteroidales</taxon>
        <taxon>Porphyromonadaceae</taxon>
        <taxon>Porphyromonas</taxon>
    </lineage>
</organism>
<evidence type="ECO:0000256" key="1">
    <source>
        <dbReference type="SAM" id="Phobius"/>
    </source>
</evidence>
<gene>
    <name evidence="2" type="ORF">PORCRE_312</name>
</gene>
<sequence length="58" mass="6726">MLTQEKKFALTGDIFSSLGSHFYAGWNISKRQLWFTLIYYSLCLFIALSLSGISEIWE</sequence>
<dbReference type="Proteomes" id="UP000018031">
    <property type="component" value="Unassembled WGS sequence"/>
</dbReference>
<evidence type="ECO:0000313" key="2">
    <source>
        <dbReference type="EMBL" id="GAD04622.1"/>
    </source>
</evidence>
<name>T1CLX5_9PORP</name>
<feature type="transmembrane region" description="Helical" evidence="1">
    <location>
        <begin position="37"/>
        <end position="57"/>
    </location>
</feature>
<proteinExistence type="predicted"/>
<dbReference type="AlphaFoldDB" id="T1CLX5"/>
<reference evidence="2 3" key="2">
    <citation type="journal article" date="2013" name="Genome Announc.">
        <title>Draft Genome Sequences of Porphyromonas crevioricanis JCM 15906T and Porphyromonas cansulci JCM 13913T Isolated from a Canine Oral Cavity.</title>
        <authorList>
            <person name="Sakamoto M."/>
            <person name="Tanaka N."/>
            <person name="Shiwa Y."/>
            <person name="Yoshikawa H."/>
            <person name="Ohkuma M."/>
        </authorList>
    </citation>
    <scope>NUCLEOTIDE SEQUENCE [LARGE SCALE GENOMIC DNA]</scope>
    <source>
        <strain evidence="2 3">JCM 15906</strain>
    </source>
</reference>
<keyword evidence="1" id="KW-0812">Transmembrane</keyword>
<comment type="caution">
    <text evidence="2">The sequence shown here is derived from an EMBL/GenBank/DDBJ whole genome shotgun (WGS) entry which is preliminary data.</text>
</comment>
<keyword evidence="1" id="KW-1133">Transmembrane helix</keyword>
<accession>T1CLX5</accession>
<dbReference type="EMBL" id="BAOU01000009">
    <property type="protein sequence ID" value="GAD04622.1"/>
    <property type="molecule type" value="Genomic_DNA"/>
</dbReference>
<reference evidence="3" key="1">
    <citation type="journal article" date="2013" name="Genome">
        <title>Draft Genome Sequences of Porphyromonas crevioricanis JCM 15906T and Porphyromonas cansulci JCM 13913T Isolated from a Canine Oral Cavity.</title>
        <authorList>
            <person name="Sakamoto M."/>
            <person name="Tanaka N."/>
            <person name="Shiwa Y."/>
            <person name="Yoshikawa H."/>
            <person name="Ohkuma M."/>
        </authorList>
    </citation>
    <scope>NUCLEOTIDE SEQUENCE [LARGE SCALE GENOMIC DNA]</scope>
    <source>
        <strain evidence="3">JCM 15906</strain>
    </source>
</reference>